<evidence type="ECO:0000313" key="4">
    <source>
        <dbReference type="Proteomes" id="UP001139226"/>
    </source>
</evidence>
<dbReference type="Gene3D" id="3.40.50.2000">
    <property type="entry name" value="Glycogen Phosphorylase B"/>
    <property type="match status" value="2"/>
</dbReference>
<protein>
    <submittedName>
        <fullName evidence="3">GT4 family glycosyltransferase PelF</fullName>
    </submittedName>
</protein>
<dbReference type="NCBIfam" id="NF038011">
    <property type="entry name" value="PelF"/>
    <property type="match status" value="1"/>
</dbReference>
<dbReference type="Pfam" id="PF11997">
    <property type="entry name" value="DUF3492"/>
    <property type="match status" value="1"/>
</dbReference>
<evidence type="ECO:0000259" key="2">
    <source>
        <dbReference type="Pfam" id="PF11997"/>
    </source>
</evidence>
<dbReference type="Proteomes" id="UP001139226">
    <property type="component" value="Unassembled WGS sequence"/>
</dbReference>
<dbReference type="PANTHER" id="PTHR12526">
    <property type="entry name" value="GLYCOSYLTRANSFERASE"/>
    <property type="match status" value="1"/>
</dbReference>
<dbReference type="InterPro" id="IPR001296">
    <property type="entry name" value="Glyco_trans_1"/>
</dbReference>
<gene>
    <name evidence="3" type="primary">pelF</name>
    <name evidence="3" type="ORF">ML462_06935</name>
</gene>
<feature type="domain" description="DUF3492" evidence="2">
    <location>
        <begin position="5"/>
        <end position="286"/>
    </location>
</feature>
<comment type="caution">
    <text evidence="3">The sequence shown here is derived from an EMBL/GenBank/DDBJ whole genome shotgun (WGS) entry which is preliminary data.</text>
</comment>
<dbReference type="InterPro" id="IPR047691">
    <property type="entry name" value="PelF-like"/>
</dbReference>
<dbReference type="Pfam" id="PF00534">
    <property type="entry name" value="Glycos_transf_1"/>
    <property type="match status" value="1"/>
</dbReference>
<sequence>MPQTSVLLILEGTYPFNGGGVSTWAHTLCNRVSNADFKLYSINASFEQKPKYELSKNISEVIQVPLWTPDEPYDYISYGEEYYKTVAKKEWTTSKIVEQKFVPLFRRLLSFIYSDNQEISELDEIFYELWLYFDDYDYKETIRNEQVWIAYRDTVSKFIVGERNPDSSLIDLTVGLRWIYRFLIPLAIVDLPKVDVAHLTLSGFPVIPALIANYKYGAKIILTEHGVFIRERLLAINSSEYPFFLKQLLIRFSEAVARLVYHKSEMIISVNKFNQKWEKWYGADPSKFKTIYNGIDPEIFKPGPKPAHLKNIPTVVAVARIFELKDILTMIRSCAVVKRSIPDIRYIVYGDDKAVPEYTETCLKLINELGLQENFKFMGNRNNPEELFLEGDISILTSISEGFPYTVIESLACGVPVVSTDVGGVKEALDESCGFTCKPKDAEEIGEKVVKLLLDETLRKEMAVKGRERILKNFTMNKFIAEYEDIYDNLKYPTKKQDKKEEAATLY</sequence>
<keyword evidence="4" id="KW-1185">Reference proteome</keyword>
<dbReference type="AlphaFoldDB" id="A0A9X1V322"/>
<dbReference type="GO" id="GO:0016757">
    <property type="term" value="F:glycosyltransferase activity"/>
    <property type="evidence" value="ECO:0007669"/>
    <property type="project" value="InterPro"/>
</dbReference>
<reference evidence="3" key="1">
    <citation type="submission" date="2022-03" db="EMBL/GenBank/DDBJ databases">
        <title>Gramella crocea sp. nov., isolated from activated sludge of a seafood processing plant.</title>
        <authorList>
            <person name="Zhang X."/>
        </authorList>
    </citation>
    <scope>NUCLEOTIDE SEQUENCE</scope>
    <source>
        <strain evidence="3">YJ019</strain>
    </source>
</reference>
<accession>A0A9X1V322</accession>
<dbReference type="InterPro" id="IPR022622">
    <property type="entry name" value="DUF3492"/>
</dbReference>
<dbReference type="RefSeq" id="WP_240713082.1">
    <property type="nucleotide sequence ID" value="NZ_JAKVTV010000002.1"/>
</dbReference>
<proteinExistence type="predicted"/>
<evidence type="ECO:0000259" key="1">
    <source>
        <dbReference type="Pfam" id="PF00534"/>
    </source>
</evidence>
<dbReference type="EMBL" id="JAKVTV010000002">
    <property type="protein sequence ID" value="MCH4822905.1"/>
    <property type="molecule type" value="Genomic_DNA"/>
</dbReference>
<evidence type="ECO:0000313" key="3">
    <source>
        <dbReference type="EMBL" id="MCH4822905.1"/>
    </source>
</evidence>
<dbReference type="SUPFAM" id="SSF53756">
    <property type="entry name" value="UDP-Glycosyltransferase/glycogen phosphorylase"/>
    <property type="match status" value="1"/>
</dbReference>
<dbReference type="PANTHER" id="PTHR12526:SF608">
    <property type="entry name" value="PELF"/>
    <property type="match status" value="1"/>
</dbReference>
<feature type="domain" description="Glycosyl transferase family 1" evidence="1">
    <location>
        <begin position="310"/>
        <end position="469"/>
    </location>
</feature>
<name>A0A9X1V322_9FLAO</name>
<organism evidence="3 4">
    <name type="scientific">Christiangramia lutea</name>
    <dbReference type="NCBI Taxonomy" id="1607951"/>
    <lineage>
        <taxon>Bacteria</taxon>
        <taxon>Pseudomonadati</taxon>
        <taxon>Bacteroidota</taxon>
        <taxon>Flavobacteriia</taxon>
        <taxon>Flavobacteriales</taxon>
        <taxon>Flavobacteriaceae</taxon>
        <taxon>Christiangramia</taxon>
    </lineage>
</organism>